<accession>A0AAW1QVM4</accession>
<reference evidence="1 2" key="1">
    <citation type="journal article" date="2024" name="Nat. Commun.">
        <title>Phylogenomics reveals the evolutionary origins of lichenization in chlorophyte algae.</title>
        <authorList>
            <person name="Puginier C."/>
            <person name="Libourel C."/>
            <person name="Otte J."/>
            <person name="Skaloud P."/>
            <person name="Haon M."/>
            <person name="Grisel S."/>
            <person name="Petersen M."/>
            <person name="Berrin J.G."/>
            <person name="Delaux P.M."/>
            <person name="Dal Grande F."/>
            <person name="Keller J."/>
        </authorList>
    </citation>
    <scope>NUCLEOTIDE SEQUENCE [LARGE SCALE GENOMIC DNA]</scope>
    <source>
        <strain evidence="1 2">SAG 2145</strain>
    </source>
</reference>
<comment type="caution">
    <text evidence="1">The sequence shown here is derived from an EMBL/GenBank/DDBJ whole genome shotgun (WGS) entry which is preliminary data.</text>
</comment>
<keyword evidence="2" id="KW-1185">Reference proteome</keyword>
<evidence type="ECO:0000313" key="2">
    <source>
        <dbReference type="Proteomes" id="UP001438707"/>
    </source>
</evidence>
<dbReference type="Proteomes" id="UP001438707">
    <property type="component" value="Unassembled WGS sequence"/>
</dbReference>
<proteinExistence type="predicted"/>
<name>A0AAW1QVM4_9CHLO</name>
<sequence>MKCEERPPSYTLGTPYIKDEQPLEQAQLFPPAASTNASFLRAKGSINSQLLEQLAIGAALLARGMNQLPESATIPVTYSPPGNATSSLLEPPLAFSSSVLQTCCSEHMPLVCSAKPTRKRARIEPQLHAVAAQPASDRPRHPLLSHQEQKIAASLTAMNISSHASSRLTEPQMGALQRLARARGLPVREITDLKRHNLQSVKLRGEWHDYYAPAGKSLLDMYDAFARGDMSFSFPLMLNGEQQNISLGFIIQQDLPSLYMQAVGGLAKFAAQASSPHSRESQLFTKGVCQSLALVTCTFETPRHLMQLFTEFVCKSPADPRSHTNGAAHTAFLDRQLGQKWKDSITDAQRNQAQTALKVHRGCVNKLSLLRAEYLQQMRHDLQDELQGLLDPERLLQLSDKAHSLSIILGLAQETRLQLGRKMIYEILSPWQWGHISACFHPVMPDIVQCAMYIASDEPASPIPALSSRQCYAYSAIAIREQAAATDEKLGVSSAA</sequence>
<dbReference type="EMBL" id="JALJOS010000024">
    <property type="protein sequence ID" value="KAK9825520.1"/>
    <property type="molecule type" value="Genomic_DNA"/>
</dbReference>
<dbReference type="AlphaFoldDB" id="A0AAW1QVM4"/>
<organism evidence="1 2">
    <name type="scientific">Apatococcus lobatus</name>
    <dbReference type="NCBI Taxonomy" id="904363"/>
    <lineage>
        <taxon>Eukaryota</taxon>
        <taxon>Viridiplantae</taxon>
        <taxon>Chlorophyta</taxon>
        <taxon>core chlorophytes</taxon>
        <taxon>Trebouxiophyceae</taxon>
        <taxon>Chlorellales</taxon>
        <taxon>Chlorellaceae</taxon>
        <taxon>Apatococcus</taxon>
    </lineage>
</organism>
<gene>
    <name evidence="1" type="ORF">WJX74_003641</name>
</gene>
<protein>
    <submittedName>
        <fullName evidence="1">Uncharacterized protein</fullName>
    </submittedName>
</protein>
<evidence type="ECO:0000313" key="1">
    <source>
        <dbReference type="EMBL" id="KAK9825520.1"/>
    </source>
</evidence>